<protein>
    <recommendedName>
        <fullName evidence="4">SH3 domain-containing kinase-binding protein 1-like</fullName>
    </recommendedName>
</protein>
<proteinExistence type="predicted"/>
<reference evidence="2 3" key="1">
    <citation type="submission" date="2024-04" db="EMBL/GenBank/DDBJ databases">
        <authorList>
            <person name="Waldvogel A.-M."/>
            <person name="Schoenle A."/>
        </authorList>
    </citation>
    <scope>NUCLEOTIDE SEQUENCE [LARGE SCALE GENOMIC DNA]</scope>
</reference>
<sequence>MEKGKEDLSEETSYTSVEATKTETSASNPDDPLSSLLPKALSAVLHHNIPPGHGRNHPTRLTNQNSTPNSPDLKQLQNELLVLKGQFEQMKAQHNKEIKLLMNELDEEKKIRLTLQMEIKHIKKHMSK</sequence>
<feature type="compositionally biased region" description="Low complexity" evidence="1">
    <location>
        <begin position="25"/>
        <end position="45"/>
    </location>
</feature>
<evidence type="ECO:0000313" key="2">
    <source>
        <dbReference type="EMBL" id="CAL1573550.1"/>
    </source>
</evidence>
<feature type="region of interest" description="Disordered" evidence="1">
    <location>
        <begin position="1"/>
        <end position="74"/>
    </location>
</feature>
<gene>
    <name evidence="2" type="ORF">KC01_LOCUS5435</name>
</gene>
<dbReference type="AlphaFoldDB" id="A0AAV2JA60"/>
<keyword evidence="3" id="KW-1185">Reference proteome</keyword>
<name>A0AAV2JA60_KNICA</name>
<feature type="compositionally biased region" description="Polar residues" evidence="1">
    <location>
        <begin position="59"/>
        <end position="74"/>
    </location>
</feature>
<evidence type="ECO:0000256" key="1">
    <source>
        <dbReference type="SAM" id="MobiDB-lite"/>
    </source>
</evidence>
<organism evidence="2 3">
    <name type="scientific">Knipowitschia caucasica</name>
    <name type="common">Caucasian dwarf goby</name>
    <name type="synonym">Pomatoschistus caucasicus</name>
    <dbReference type="NCBI Taxonomy" id="637954"/>
    <lineage>
        <taxon>Eukaryota</taxon>
        <taxon>Metazoa</taxon>
        <taxon>Chordata</taxon>
        <taxon>Craniata</taxon>
        <taxon>Vertebrata</taxon>
        <taxon>Euteleostomi</taxon>
        <taxon>Actinopterygii</taxon>
        <taxon>Neopterygii</taxon>
        <taxon>Teleostei</taxon>
        <taxon>Neoteleostei</taxon>
        <taxon>Acanthomorphata</taxon>
        <taxon>Gobiaria</taxon>
        <taxon>Gobiiformes</taxon>
        <taxon>Gobioidei</taxon>
        <taxon>Gobiidae</taxon>
        <taxon>Gobiinae</taxon>
        <taxon>Knipowitschia</taxon>
    </lineage>
</organism>
<feature type="compositionally biased region" description="Polar residues" evidence="1">
    <location>
        <begin position="11"/>
        <end position="24"/>
    </location>
</feature>
<dbReference type="EMBL" id="OZ035833">
    <property type="protein sequence ID" value="CAL1573550.1"/>
    <property type="molecule type" value="Genomic_DNA"/>
</dbReference>
<dbReference type="Proteomes" id="UP001497482">
    <property type="component" value="Chromosome 11"/>
</dbReference>
<accession>A0AAV2JA60</accession>
<evidence type="ECO:0000313" key="3">
    <source>
        <dbReference type="Proteomes" id="UP001497482"/>
    </source>
</evidence>
<evidence type="ECO:0008006" key="4">
    <source>
        <dbReference type="Google" id="ProtNLM"/>
    </source>
</evidence>